<name>A0ABN7W9S4_GIGMA</name>
<keyword evidence="2" id="KW-1185">Reference proteome</keyword>
<comment type="caution">
    <text evidence="1">The sequence shown here is derived from an EMBL/GenBank/DDBJ whole genome shotgun (WGS) entry which is preliminary data.</text>
</comment>
<organism evidence="1 2">
    <name type="scientific">Gigaspora margarita</name>
    <dbReference type="NCBI Taxonomy" id="4874"/>
    <lineage>
        <taxon>Eukaryota</taxon>
        <taxon>Fungi</taxon>
        <taxon>Fungi incertae sedis</taxon>
        <taxon>Mucoromycota</taxon>
        <taxon>Glomeromycotina</taxon>
        <taxon>Glomeromycetes</taxon>
        <taxon>Diversisporales</taxon>
        <taxon>Gigasporaceae</taxon>
        <taxon>Gigaspora</taxon>
    </lineage>
</organism>
<protein>
    <submittedName>
        <fullName evidence="1">41704_t:CDS:1</fullName>
    </submittedName>
</protein>
<sequence>MCRELFSEFVSLLSELKSGSRWISCELSKDSSFLENLYKISTLSKLPSQHHGVISSKTKGWFDNESNFSSISSENILTPGERLQWLNREVQMIDRLIDFAIVILENANDKDIQSRWDTTIFGNSFFKAIAKSLFYFETLRLDLLYSGGNE</sequence>
<gene>
    <name evidence="1" type="ORF">GMARGA_LOCUS27605</name>
</gene>
<dbReference type="EMBL" id="CAJVQB010034020">
    <property type="protein sequence ID" value="CAG8820578.1"/>
    <property type="molecule type" value="Genomic_DNA"/>
</dbReference>
<evidence type="ECO:0000313" key="2">
    <source>
        <dbReference type="Proteomes" id="UP000789901"/>
    </source>
</evidence>
<accession>A0ABN7W9S4</accession>
<proteinExistence type="predicted"/>
<dbReference type="Proteomes" id="UP000789901">
    <property type="component" value="Unassembled WGS sequence"/>
</dbReference>
<reference evidence="1 2" key="1">
    <citation type="submission" date="2021-06" db="EMBL/GenBank/DDBJ databases">
        <authorList>
            <person name="Kallberg Y."/>
            <person name="Tangrot J."/>
            <person name="Rosling A."/>
        </authorList>
    </citation>
    <scope>NUCLEOTIDE SEQUENCE [LARGE SCALE GENOMIC DNA]</scope>
    <source>
        <strain evidence="1 2">120-4 pot B 10/14</strain>
    </source>
</reference>
<evidence type="ECO:0000313" key="1">
    <source>
        <dbReference type="EMBL" id="CAG8820578.1"/>
    </source>
</evidence>